<accession>A0A8J7SBS3</accession>
<evidence type="ECO:0000313" key="7">
    <source>
        <dbReference type="Proteomes" id="UP000655420"/>
    </source>
</evidence>
<dbReference type="PANTHER" id="PTHR21349:SF0">
    <property type="entry name" value="LARGE RIBOSOMAL SUBUNIT PROTEIN BL21M"/>
    <property type="match status" value="1"/>
</dbReference>
<keyword evidence="2 4" id="KW-0689">Ribosomal protein</keyword>
<name>A0A8J7SBS3_9RHOB</name>
<dbReference type="EMBL" id="JAEHHL010000001">
    <property type="protein sequence ID" value="MBK0397861.1"/>
    <property type="molecule type" value="Genomic_DNA"/>
</dbReference>
<dbReference type="NCBIfam" id="TIGR00061">
    <property type="entry name" value="L21"/>
    <property type="match status" value="1"/>
</dbReference>
<dbReference type="AlphaFoldDB" id="A0A8J7SBS3"/>
<dbReference type="InterPro" id="IPR028909">
    <property type="entry name" value="bL21-like"/>
</dbReference>
<evidence type="ECO:0000313" key="6">
    <source>
        <dbReference type="EMBL" id="MBK0397861.1"/>
    </source>
</evidence>
<dbReference type="GO" id="GO:0019843">
    <property type="term" value="F:rRNA binding"/>
    <property type="evidence" value="ECO:0007669"/>
    <property type="project" value="UniProtKB-UniRule"/>
</dbReference>
<dbReference type="GO" id="GO:0005737">
    <property type="term" value="C:cytoplasm"/>
    <property type="evidence" value="ECO:0007669"/>
    <property type="project" value="UniProtKB-ARBA"/>
</dbReference>
<gene>
    <name evidence="4 6" type="primary">rplU</name>
    <name evidence="6" type="ORF">H0I76_01555</name>
</gene>
<evidence type="ECO:0000256" key="5">
    <source>
        <dbReference type="RuleBase" id="RU000562"/>
    </source>
</evidence>
<dbReference type="GO" id="GO:0003735">
    <property type="term" value="F:structural constituent of ribosome"/>
    <property type="evidence" value="ECO:0007669"/>
    <property type="project" value="InterPro"/>
</dbReference>
<dbReference type="Pfam" id="PF00829">
    <property type="entry name" value="Ribosomal_L21p"/>
    <property type="match status" value="1"/>
</dbReference>
<keyword evidence="4 5" id="KW-0699">rRNA-binding</keyword>
<dbReference type="PANTHER" id="PTHR21349">
    <property type="entry name" value="50S RIBOSOMAL PROTEIN L21"/>
    <property type="match status" value="1"/>
</dbReference>
<comment type="caution">
    <text evidence="6">The sequence shown here is derived from an EMBL/GenBank/DDBJ whole genome shotgun (WGS) entry which is preliminary data.</text>
</comment>
<organism evidence="6 7">
    <name type="scientific">Thermohalobaculum xanthum</name>
    <dbReference type="NCBI Taxonomy" id="2753746"/>
    <lineage>
        <taxon>Bacteria</taxon>
        <taxon>Pseudomonadati</taxon>
        <taxon>Pseudomonadota</taxon>
        <taxon>Alphaproteobacteria</taxon>
        <taxon>Rhodobacterales</taxon>
        <taxon>Paracoccaceae</taxon>
        <taxon>Thermohalobaculum</taxon>
    </lineage>
</organism>
<evidence type="ECO:0000256" key="3">
    <source>
        <dbReference type="ARBA" id="ARBA00023274"/>
    </source>
</evidence>
<keyword evidence="4 5" id="KW-0694">RNA-binding</keyword>
<dbReference type="GO" id="GO:0005840">
    <property type="term" value="C:ribosome"/>
    <property type="evidence" value="ECO:0007669"/>
    <property type="project" value="UniProtKB-KW"/>
</dbReference>
<comment type="similarity">
    <text evidence="1 4 5">Belongs to the bacterial ribosomal protein bL21 family.</text>
</comment>
<dbReference type="GO" id="GO:1990904">
    <property type="term" value="C:ribonucleoprotein complex"/>
    <property type="evidence" value="ECO:0007669"/>
    <property type="project" value="UniProtKB-KW"/>
</dbReference>
<dbReference type="HAMAP" id="MF_01363">
    <property type="entry name" value="Ribosomal_bL21"/>
    <property type="match status" value="1"/>
</dbReference>
<dbReference type="GO" id="GO:0006412">
    <property type="term" value="P:translation"/>
    <property type="evidence" value="ECO:0007669"/>
    <property type="project" value="UniProtKB-UniRule"/>
</dbReference>
<proteinExistence type="inferred from homology"/>
<keyword evidence="7" id="KW-1185">Reference proteome</keyword>
<dbReference type="Proteomes" id="UP000655420">
    <property type="component" value="Unassembled WGS sequence"/>
</dbReference>
<dbReference type="SUPFAM" id="SSF141091">
    <property type="entry name" value="L21p-like"/>
    <property type="match status" value="1"/>
</dbReference>
<dbReference type="InterPro" id="IPR001787">
    <property type="entry name" value="Ribosomal_bL21"/>
</dbReference>
<comment type="function">
    <text evidence="4 5">This protein binds to 23S rRNA in the presence of protein L20.</text>
</comment>
<reference evidence="6" key="1">
    <citation type="submission" date="2020-12" db="EMBL/GenBank/DDBJ databases">
        <title>Bacterial taxonomy.</title>
        <authorList>
            <person name="Pan X."/>
        </authorList>
    </citation>
    <scope>NUCLEOTIDE SEQUENCE</scope>
    <source>
        <strain evidence="6">M0105</strain>
    </source>
</reference>
<evidence type="ECO:0000256" key="2">
    <source>
        <dbReference type="ARBA" id="ARBA00022980"/>
    </source>
</evidence>
<dbReference type="InterPro" id="IPR036164">
    <property type="entry name" value="bL21-like_sf"/>
</dbReference>
<protein>
    <recommendedName>
        <fullName evidence="4">Large ribosomal subunit protein bL21</fullName>
    </recommendedName>
</protein>
<sequence length="104" mass="11338">MFAVIKTGGKQYRVVAGDELTIEKLGAEPGETVEFNEVLMLGGDDVTVGVPTVAGASVKAEVVEQTRGPKVVTFHKRRRKHSSKRMRGHRQHLTTVRVTEIVAG</sequence>
<evidence type="ECO:0000256" key="1">
    <source>
        <dbReference type="ARBA" id="ARBA00008563"/>
    </source>
</evidence>
<comment type="subunit">
    <text evidence="4">Part of the 50S ribosomal subunit. Contacts protein L20.</text>
</comment>
<evidence type="ECO:0000256" key="4">
    <source>
        <dbReference type="HAMAP-Rule" id="MF_01363"/>
    </source>
</evidence>
<keyword evidence="3 4" id="KW-0687">Ribonucleoprotein</keyword>